<dbReference type="EMBL" id="PUIV01000005">
    <property type="protein sequence ID" value="PWB94987.1"/>
    <property type="molecule type" value="Genomic_DNA"/>
</dbReference>
<dbReference type="RefSeq" id="WP_108916355.1">
    <property type="nucleotide sequence ID" value="NZ_BGJY01000005.1"/>
</dbReference>
<keyword evidence="2" id="KW-1185">Reference proteome</keyword>
<accession>A0A2U1STN8</accession>
<evidence type="ECO:0000313" key="1">
    <source>
        <dbReference type="EMBL" id="PWB94987.1"/>
    </source>
</evidence>
<dbReference type="AlphaFoldDB" id="A0A2U1STN8"/>
<proteinExistence type="predicted"/>
<gene>
    <name evidence="1" type="ORF">C5689_05460</name>
</gene>
<reference evidence="1 2" key="1">
    <citation type="journal article" date="2018" name="Appl. Microbiol. Biotechnol.">
        <title>Co-cultivation of the strictly anaerobic methanogen Methanosarcina barkeri with aerobic methanotrophs in an oxygen-limited membrane bioreactor.</title>
        <authorList>
            <person name="In 't Zandt M.H."/>
            <person name="van den Bosch T.J.M."/>
            <person name="Rijkers R."/>
            <person name="van Kessel M.A.H.J."/>
            <person name="Jetten M.S.M."/>
            <person name="Welte C.U."/>
        </authorList>
    </citation>
    <scope>NUCLEOTIDE SEQUENCE [LARGE SCALE GENOMIC DNA]</scope>
    <source>
        <strain evidence="1 2">DSM 17706</strain>
    </source>
</reference>
<evidence type="ECO:0000313" key="2">
    <source>
        <dbReference type="Proteomes" id="UP000245137"/>
    </source>
</evidence>
<protein>
    <submittedName>
        <fullName evidence="1">Uncharacterized protein</fullName>
    </submittedName>
</protein>
<name>A0A2U1STN8_METSR</name>
<comment type="caution">
    <text evidence="1">The sequence shown here is derived from an EMBL/GenBank/DDBJ whole genome shotgun (WGS) entry which is preliminary data.</text>
</comment>
<sequence length="103" mass="11175">MELGRSEWSEARAHMIGKRALIGLTRVTPHGKVLRQMFGTIAAIDGTGVDIELEGKDAGRKVRLPPDLGRFRIAGPGDYLLWETGEILADPDFVGAFTVNEAA</sequence>
<dbReference type="OrthoDB" id="9786557at2"/>
<organism evidence="1 2">
    <name type="scientific">Methylosinus sporium</name>
    <dbReference type="NCBI Taxonomy" id="428"/>
    <lineage>
        <taxon>Bacteria</taxon>
        <taxon>Pseudomonadati</taxon>
        <taxon>Pseudomonadota</taxon>
        <taxon>Alphaproteobacteria</taxon>
        <taxon>Hyphomicrobiales</taxon>
        <taxon>Methylocystaceae</taxon>
        <taxon>Methylosinus</taxon>
    </lineage>
</organism>
<dbReference type="Proteomes" id="UP000245137">
    <property type="component" value="Unassembled WGS sequence"/>
</dbReference>